<organism evidence="1 2">
    <name type="scientific">Dimargaris cristalligena</name>
    <dbReference type="NCBI Taxonomy" id="215637"/>
    <lineage>
        <taxon>Eukaryota</taxon>
        <taxon>Fungi</taxon>
        <taxon>Fungi incertae sedis</taxon>
        <taxon>Zoopagomycota</taxon>
        <taxon>Kickxellomycotina</taxon>
        <taxon>Dimargaritomycetes</taxon>
        <taxon>Dimargaritales</taxon>
        <taxon>Dimargaritaceae</taxon>
        <taxon>Dimargaris</taxon>
    </lineage>
</organism>
<proteinExistence type="predicted"/>
<keyword evidence="2" id="KW-1185">Reference proteome</keyword>
<protein>
    <submittedName>
        <fullName evidence="1">Uncharacterized protein</fullName>
    </submittedName>
</protein>
<reference evidence="2" key="1">
    <citation type="journal article" date="2018" name="Nat. Microbiol.">
        <title>Leveraging single-cell genomics to expand the fungal tree of life.</title>
        <authorList>
            <person name="Ahrendt S.R."/>
            <person name="Quandt C.A."/>
            <person name="Ciobanu D."/>
            <person name="Clum A."/>
            <person name="Salamov A."/>
            <person name="Andreopoulos B."/>
            <person name="Cheng J.F."/>
            <person name="Woyke T."/>
            <person name="Pelin A."/>
            <person name="Henrissat B."/>
            <person name="Reynolds N.K."/>
            <person name="Benny G.L."/>
            <person name="Smith M.E."/>
            <person name="James T.Y."/>
            <person name="Grigoriev I.V."/>
        </authorList>
    </citation>
    <scope>NUCLEOTIDE SEQUENCE [LARGE SCALE GENOMIC DNA]</scope>
    <source>
        <strain evidence="2">RSA 468</strain>
    </source>
</reference>
<accession>A0A4P9ZL27</accession>
<dbReference type="EMBL" id="ML004089">
    <property type="protein sequence ID" value="RKP33282.1"/>
    <property type="molecule type" value="Genomic_DNA"/>
</dbReference>
<dbReference type="Proteomes" id="UP000268162">
    <property type="component" value="Unassembled WGS sequence"/>
</dbReference>
<gene>
    <name evidence="1" type="ORF">BJ085DRAFT_39420</name>
</gene>
<evidence type="ECO:0000313" key="2">
    <source>
        <dbReference type="Proteomes" id="UP000268162"/>
    </source>
</evidence>
<name>A0A4P9ZL27_9FUNG</name>
<sequence length="77" mass="8335">MADPVSWQSLCTPRAPAQRVLFLLDAHPAALTSVPTSQSPVPERPVWSHIISGCLQYTQLVRSRLESARGAAASPVR</sequence>
<evidence type="ECO:0000313" key="1">
    <source>
        <dbReference type="EMBL" id="RKP33282.1"/>
    </source>
</evidence>
<dbReference type="AlphaFoldDB" id="A0A4P9ZL27"/>